<reference evidence="1 2" key="1">
    <citation type="journal article" date="2021" name="Sci. Rep.">
        <title>The genome of the diatom Chaetoceros tenuissimus carries an ancient integrated fragment of an extant virus.</title>
        <authorList>
            <person name="Hongo Y."/>
            <person name="Kimura K."/>
            <person name="Takaki Y."/>
            <person name="Yoshida Y."/>
            <person name="Baba S."/>
            <person name="Kobayashi G."/>
            <person name="Nagasaki K."/>
            <person name="Hano T."/>
            <person name="Tomaru Y."/>
        </authorList>
    </citation>
    <scope>NUCLEOTIDE SEQUENCE [LARGE SCALE GENOMIC DNA]</scope>
    <source>
        <strain evidence="1 2">NIES-3715</strain>
    </source>
</reference>
<proteinExistence type="predicted"/>
<sequence>MGQLLVLIINNHEKEYYTKPSLAFSPAIQSRKEATAALTMKLLFLNETTPEKLNQAHQQFLSSTSTSKLEGIFDVITISSKFNLEFPMTQHETFMQHPSVRNFIIATEDDDPDPTCYNTTTISDVEKISTRCSNRYKYWQNRNAYNRLTHMLSRGFASMKFLKEKKNPAGWICAQKRFQASFTKYMELLQKSNAAIPDYLMIIDGDTYMNMNHLYTYFISNSDEDGYVPKSSTPVMFAGCRTRFSAHRFRLGLPFGGFGVYLSRGALKKWMMPIHCNDTKTLEHKELCRRYTSIPPNLETHDVSVTIGEGKFFRNGMSLNELFKEHIHQEDTYCLHGDWFFGYIANYLNISRHVVPKGELPNVGFGGQSAMFYDGTDRKNAVEGVDYDYEKNRTVSWNRLHTIMGSEMYKFPEGLCLYGNGMDKDDNDLGLHKEIHFYIPVNKSMARRDRQNLGWKTSQECVYNATICHYLKNPDHMKRLYEEAESQKIKSFK</sequence>
<dbReference type="AlphaFoldDB" id="A0AAD3CH60"/>
<evidence type="ECO:0000313" key="2">
    <source>
        <dbReference type="Proteomes" id="UP001054902"/>
    </source>
</evidence>
<dbReference type="EMBL" id="BLLK01000020">
    <property type="protein sequence ID" value="GFH44535.1"/>
    <property type="molecule type" value="Genomic_DNA"/>
</dbReference>
<organism evidence="1 2">
    <name type="scientific">Chaetoceros tenuissimus</name>
    <dbReference type="NCBI Taxonomy" id="426638"/>
    <lineage>
        <taxon>Eukaryota</taxon>
        <taxon>Sar</taxon>
        <taxon>Stramenopiles</taxon>
        <taxon>Ochrophyta</taxon>
        <taxon>Bacillariophyta</taxon>
        <taxon>Coscinodiscophyceae</taxon>
        <taxon>Chaetocerotophycidae</taxon>
        <taxon>Chaetocerotales</taxon>
        <taxon>Chaetocerotaceae</taxon>
        <taxon>Chaetoceros</taxon>
    </lineage>
</organism>
<accession>A0AAD3CH60</accession>
<name>A0AAD3CH60_9STRA</name>
<dbReference type="Gene3D" id="3.90.550.50">
    <property type="match status" value="1"/>
</dbReference>
<keyword evidence="2" id="KW-1185">Reference proteome</keyword>
<dbReference type="Proteomes" id="UP001054902">
    <property type="component" value="Unassembled WGS sequence"/>
</dbReference>
<protein>
    <submittedName>
        <fullName evidence="1">Uncharacterized protein</fullName>
    </submittedName>
</protein>
<gene>
    <name evidence="1" type="ORF">CTEN210_01009</name>
</gene>
<evidence type="ECO:0000313" key="1">
    <source>
        <dbReference type="EMBL" id="GFH44535.1"/>
    </source>
</evidence>
<comment type="caution">
    <text evidence="1">The sequence shown here is derived from an EMBL/GenBank/DDBJ whole genome shotgun (WGS) entry which is preliminary data.</text>
</comment>